<name>A0A6C0LZQ0_9ZZZZ</name>
<dbReference type="EMBL" id="MN740583">
    <property type="protein sequence ID" value="QHU35044.1"/>
    <property type="molecule type" value="Genomic_DNA"/>
</dbReference>
<feature type="transmembrane region" description="Helical" evidence="1">
    <location>
        <begin position="38"/>
        <end position="56"/>
    </location>
</feature>
<dbReference type="AlphaFoldDB" id="A0A6C0LZQ0"/>
<reference evidence="2" key="1">
    <citation type="journal article" date="2020" name="Nature">
        <title>Giant virus diversity and host interactions through global metagenomics.</title>
        <authorList>
            <person name="Schulz F."/>
            <person name="Roux S."/>
            <person name="Paez-Espino D."/>
            <person name="Jungbluth S."/>
            <person name="Walsh D.A."/>
            <person name="Denef V.J."/>
            <person name="McMahon K.D."/>
            <person name="Konstantinidis K.T."/>
            <person name="Eloe-Fadrosh E.A."/>
            <person name="Kyrpides N.C."/>
            <person name="Woyke T."/>
        </authorList>
    </citation>
    <scope>NUCLEOTIDE SEQUENCE</scope>
    <source>
        <strain evidence="2">GVMAG-S-1017745-26</strain>
    </source>
</reference>
<keyword evidence="1" id="KW-1133">Transmembrane helix</keyword>
<evidence type="ECO:0000256" key="1">
    <source>
        <dbReference type="SAM" id="Phobius"/>
    </source>
</evidence>
<keyword evidence="1" id="KW-0812">Transmembrane</keyword>
<evidence type="ECO:0000313" key="2">
    <source>
        <dbReference type="EMBL" id="QHU35044.1"/>
    </source>
</evidence>
<sequence length="77" mass="8432">MNSLGNPVLVSVLIGLVSVILSYIENKMNNSNRSNKDYLKLFVLVSASVIVSTYMVNNTSVLTSFKDQEMLTGDPGF</sequence>
<accession>A0A6C0LZQ0</accession>
<keyword evidence="1" id="KW-0472">Membrane</keyword>
<organism evidence="2">
    <name type="scientific">viral metagenome</name>
    <dbReference type="NCBI Taxonomy" id="1070528"/>
    <lineage>
        <taxon>unclassified sequences</taxon>
        <taxon>metagenomes</taxon>
        <taxon>organismal metagenomes</taxon>
    </lineage>
</organism>
<proteinExistence type="predicted"/>
<feature type="transmembrane region" description="Helical" evidence="1">
    <location>
        <begin position="6"/>
        <end position="26"/>
    </location>
</feature>
<protein>
    <submittedName>
        <fullName evidence="2">Uncharacterized protein</fullName>
    </submittedName>
</protein>